<evidence type="ECO:0000256" key="2">
    <source>
        <dbReference type="ARBA" id="ARBA00022692"/>
    </source>
</evidence>
<keyword evidence="2 5" id="KW-0812">Transmembrane</keyword>
<feature type="transmembrane region" description="Helical" evidence="5">
    <location>
        <begin position="535"/>
        <end position="560"/>
    </location>
</feature>
<feature type="transmembrane region" description="Helical" evidence="5">
    <location>
        <begin position="334"/>
        <end position="354"/>
    </location>
</feature>
<keyword evidence="3 5" id="KW-1133">Transmembrane helix</keyword>
<sequence length="725" mass="80542">MAAPSTAELVAAQGYGYDVVLVFERGKDCCDDDVWRKWIRRFQDVGIECFAYASIQNDEVFVKIRASLAVLEAWAERIDHPVEFNASKLEAEMRGAAEAAGLEQRPVAVTMFERFGPFKYQRGPYRGKHRALYREVRGVGHPFGALHRATLLKLLMDAPKEAGGAGFGVLRRLSRGTIAGYLVLHDARELEALSRDFVRSRALLPNRLDVSMINEYFGEQLGFIFSFRQHLTTSLTPLALWGVVVYAATTARGDVSSWWTASFAAASAIWGVVCMQLWRRVESTNRMKWGVQDARLRKLPRAGFHGALRPSPVDGLPELFFAPHRRRRKVAENLAPALALIAIFGLSFWGITLLKFRLADERGGASLAPAVVNAVSIQILNLAYAKLAVKLTNRENWRTDQEHADALILRMFLFQFVNSFSPLYFTAFVRPYVGHGGCDGDRDGVAAGSPGDACIHLLSSSLLVLYLSQIFVSKVTEQAVPLAIEHYRHWAESRGVRRDAGAEVRFSRAELELFLGEIDPELFHVNAMAAVVVEFGYVTLFVAAFPLAPLLSYVNGCVSLRSNAHVLMYRSRRAMPRASEGIGNFNTIFDLMTRISVVTNAALLVYVSSITYLDALTPVVRLWIFIIFQYVLFSIQTAIDILVPDEIDDVRVQRDRGTFFRGVLDAGEMVIPAPRDEAHDAPSHDVELHGRDDGAYYAHWISGALAAARQDAADLRTAGGAVDVV</sequence>
<accession>A0ABR1G8Q3</accession>
<evidence type="ECO:0000313" key="8">
    <source>
        <dbReference type="Proteomes" id="UP001363151"/>
    </source>
</evidence>
<protein>
    <submittedName>
        <fullName evidence="7">Intracellular chloride channel</fullName>
    </submittedName>
</protein>
<keyword evidence="4 5" id="KW-0472">Membrane</keyword>
<feature type="domain" description="Anoctamin transmembrane" evidence="6">
    <location>
        <begin position="213"/>
        <end position="656"/>
    </location>
</feature>
<evidence type="ECO:0000256" key="5">
    <source>
        <dbReference type="SAM" id="Phobius"/>
    </source>
</evidence>
<proteinExistence type="predicted"/>
<feature type="transmembrane region" description="Helical" evidence="5">
    <location>
        <begin position="581"/>
        <end position="608"/>
    </location>
</feature>
<feature type="transmembrane region" description="Helical" evidence="5">
    <location>
        <begin position="257"/>
        <end position="278"/>
    </location>
</feature>
<feature type="transmembrane region" description="Helical" evidence="5">
    <location>
        <begin position="366"/>
        <end position="385"/>
    </location>
</feature>
<evidence type="ECO:0000256" key="3">
    <source>
        <dbReference type="ARBA" id="ARBA00022989"/>
    </source>
</evidence>
<evidence type="ECO:0000313" key="7">
    <source>
        <dbReference type="EMBL" id="KAK7249407.1"/>
    </source>
</evidence>
<dbReference type="InterPro" id="IPR007632">
    <property type="entry name" value="Anoctamin"/>
</dbReference>
<reference evidence="7 8" key="1">
    <citation type="submission" date="2024-03" db="EMBL/GenBank/DDBJ databases">
        <title>Aureococcus anophagefferens CCMP1851 and Kratosvirus quantuckense: Draft genome of a second virus-susceptible host strain in the model system.</title>
        <authorList>
            <person name="Chase E."/>
            <person name="Truchon A.R."/>
            <person name="Schepens W."/>
            <person name="Wilhelm S.W."/>
        </authorList>
    </citation>
    <scope>NUCLEOTIDE SEQUENCE [LARGE SCALE GENOMIC DNA]</scope>
    <source>
        <strain evidence="7 8">CCMP1851</strain>
    </source>
</reference>
<comment type="caution">
    <text evidence="7">The sequence shown here is derived from an EMBL/GenBank/DDBJ whole genome shotgun (WGS) entry which is preliminary data.</text>
</comment>
<gene>
    <name evidence="7" type="ORF">SO694_00048278</name>
</gene>
<evidence type="ECO:0000256" key="4">
    <source>
        <dbReference type="ARBA" id="ARBA00023136"/>
    </source>
</evidence>
<evidence type="ECO:0000259" key="6">
    <source>
        <dbReference type="Pfam" id="PF04547"/>
    </source>
</evidence>
<dbReference type="PANTHER" id="PTHR12308">
    <property type="entry name" value="ANOCTAMIN"/>
    <property type="match status" value="1"/>
</dbReference>
<dbReference type="PANTHER" id="PTHR12308:SF73">
    <property type="entry name" value="ANOCTAMIN"/>
    <property type="match status" value="1"/>
</dbReference>
<feature type="transmembrane region" description="Helical" evidence="5">
    <location>
        <begin position="620"/>
        <end position="643"/>
    </location>
</feature>
<keyword evidence="8" id="KW-1185">Reference proteome</keyword>
<evidence type="ECO:0000256" key="1">
    <source>
        <dbReference type="ARBA" id="ARBA00004141"/>
    </source>
</evidence>
<dbReference type="Pfam" id="PF04547">
    <property type="entry name" value="Anoctamin"/>
    <property type="match status" value="1"/>
</dbReference>
<dbReference type="InterPro" id="IPR049452">
    <property type="entry name" value="Anoctamin_TM"/>
</dbReference>
<comment type="subcellular location">
    <subcellularLocation>
        <location evidence="1">Membrane</location>
        <topology evidence="1">Multi-pass membrane protein</topology>
    </subcellularLocation>
</comment>
<dbReference type="Proteomes" id="UP001363151">
    <property type="component" value="Unassembled WGS sequence"/>
</dbReference>
<name>A0ABR1G8Q3_AURAN</name>
<dbReference type="EMBL" id="JBBJCI010000079">
    <property type="protein sequence ID" value="KAK7249407.1"/>
    <property type="molecule type" value="Genomic_DNA"/>
</dbReference>
<feature type="transmembrane region" description="Helical" evidence="5">
    <location>
        <begin position="406"/>
        <end position="425"/>
    </location>
</feature>
<organism evidence="7 8">
    <name type="scientific">Aureococcus anophagefferens</name>
    <name type="common">Harmful bloom alga</name>
    <dbReference type="NCBI Taxonomy" id="44056"/>
    <lineage>
        <taxon>Eukaryota</taxon>
        <taxon>Sar</taxon>
        <taxon>Stramenopiles</taxon>
        <taxon>Ochrophyta</taxon>
        <taxon>Pelagophyceae</taxon>
        <taxon>Pelagomonadales</taxon>
        <taxon>Pelagomonadaceae</taxon>
        <taxon>Aureococcus</taxon>
    </lineage>
</organism>